<organism evidence="1 2">
    <name type="scientific">Candidatus Korobacter versatilis</name>
    <dbReference type="NCBI Taxonomy" id="658062"/>
    <lineage>
        <taxon>Bacteria</taxon>
        <taxon>Pseudomonadati</taxon>
        <taxon>Acidobacteriota</taxon>
        <taxon>Terriglobia</taxon>
        <taxon>Terriglobales</taxon>
        <taxon>Candidatus Korobacteraceae</taxon>
        <taxon>Candidatus Korobacter</taxon>
    </lineage>
</organism>
<protein>
    <submittedName>
        <fullName evidence="1">Lasso RiPP family leader peptide-containing protein</fullName>
    </submittedName>
</protein>
<evidence type="ECO:0000313" key="2">
    <source>
        <dbReference type="Proteomes" id="UP000779809"/>
    </source>
</evidence>
<proteinExistence type="predicted"/>
<comment type="caution">
    <text evidence="1">The sequence shown here is derived from an EMBL/GenBank/DDBJ whole genome shotgun (WGS) entry which is preliminary data.</text>
</comment>
<accession>A0A932ENI1</accession>
<sequence length="46" mass="5084">MKNQAESQMATPKLYRAPKLVVYGDIRAITQTTTVTKSNDGKNARS</sequence>
<name>A0A932ENI1_9BACT</name>
<gene>
    <name evidence="1" type="ORF">HYX28_02700</name>
</gene>
<reference evidence="1" key="1">
    <citation type="submission" date="2020-07" db="EMBL/GenBank/DDBJ databases">
        <title>Huge and variable diversity of episymbiotic CPR bacteria and DPANN archaea in groundwater ecosystems.</title>
        <authorList>
            <person name="He C.Y."/>
            <person name="Keren R."/>
            <person name="Whittaker M."/>
            <person name="Farag I.F."/>
            <person name="Doudna J."/>
            <person name="Cate J.H.D."/>
            <person name="Banfield J.F."/>
        </authorList>
    </citation>
    <scope>NUCLEOTIDE SEQUENCE</scope>
    <source>
        <strain evidence="1">NC_groundwater_580_Pr5_B-0.1um_64_19</strain>
    </source>
</reference>
<dbReference type="AlphaFoldDB" id="A0A932ENI1"/>
<dbReference type="Proteomes" id="UP000779809">
    <property type="component" value="Unassembled WGS sequence"/>
</dbReference>
<dbReference type="EMBL" id="JACPNR010000004">
    <property type="protein sequence ID" value="MBI2677670.1"/>
    <property type="molecule type" value="Genomic_DNA"/>
</dbReference>
<dbReference type="NCBIfam" id="NF033521">
    <property type="entry name" value="lasso_leader_L3"/>
    <property type="match status" value="1"/>
</dbReference>
<evidence type="ECO:0000313" key="1">
    <source>
        <dbReference type="EMBL" id="MBI2677670.1"/>
    </source>
</evidence>